<dbReference type="GO" id="GO:0008330">
    <property type="term" value="F:protein tyrosine/threonine phosphatase activity"/>
    <property type="evidence" value="ECO:0007669"/>
    <property type="project" value="TreeGrafter"/>
</dbReference>
<dbReference type="PANTHER" id="PTHR10159:SF532">
    <property type="entry name" value="SPECIFICITY PROTEIN PHOSPHATASE, PUTATIVE-RELATED"/>
    <property type="match status" value="1"/>
</dbReference>
<dbReference type="SMART" id="SM00195">
    <property type="entry name" value="DSPc"/>
    <property type="match status" value="1"/>
</dbReference>
<dbReference type="SUPFAM" id="SSF52799">
    <property type="entry name" value="(Phosphotyrosine protein) phosphatases II"/>
    <property type="match status" value="1"/>
</dbReference>
<dbReference type="InterPro" id="IPR000340">
    <property type="entry name" value="Dual-sp_phosphatase_cat-dom"/>
</dbReference>
<dbReference type="InterPro" id="IPR020422">
    <property type="entry name" value="TYR_PHOSPHATASE_DUAL_dom"/>
</dbReference>
<evidence type="ECO:0000256" key="3">
    <source>
        <dbReference type="ARBA" id="ARBA00022801"/>
    </source>
</evidence>
<dbReference type="GO" id="GO:0017017">
    <property type="term" value="F:MAP kinase tyrosine/serine/threonine phosphatase activity"/>
    <property type="evidence" value="ECO:0007669"/>
    <property type="project" value="TreeGrafter"/>
</dbReference>
<evidence type="ECO:0000256" key="1">
    <source>
        <dbReference type="ARBA" id="ARBA00008601"/>
    </source>
</evidence>
<name>A0A196SBR2_BLAHN</name>
<evidence type="ECO:0000256" key="2">
    <source>
        <dbReference type="ARBA" id="ARBA00013064"/>
    </source>
</evidence>
<dbReference type="InterPro" id="IPR029021">
    <property type="entry name" value="Prot-tyrosine_phosphatase-like"/>
</dbReference>
<dbReference type="OrthoDB" id="10252009at2759"/>
<keyword evidence="3" id="KW-0378">Hydrolase</keyword>
<protein>
    <recommendedName>
        <fullName evidence="2">protein-tyrosine-phosphatase</fullName>
        <ecNumber evidence="2">3.1.3.48</ecNumber>
    </recommendedName>
</protein>
<dbReference type="AlphaFoldDB" id="A0A196SBR2"/>
<proteinExistence type="inferred from homology"/>
<accession>A0A196SBR2</accession>
<dbReference type="PROSITE" id="PS00383">
    <property type="entry name" value="TYR_PHOSPHATASE_1"/>
    <property type="match status" value="1"/>
</dbReference>
<evidence type="ECO:0000313" key="7">
    <source>
        <dbReference type="EMBL" id="OAO13552.1"/>
    </source>
</evidence>
<feature type="domain" description="Tyrosine-protein phosphatase" evidence="5">
    <location>
        <begin position="17"/>
        <end position="157"/>
    </location>
</feature>
<dbReference type="PANTHER" id="PTHR10159">
    <property type="entry name" value="DUAL SPECIFICITY PROTEIN PHOSPHATASE"/>
    <property type="match status" value="1"/>
</dbReference>
<comment type="caution">
    <text evidence="7">The sequence shown here is derived from an EMBL/GenBank/DDBJ whole genome shotgun (WGS) entry which is preliminary data.</text>
</comment>
<dbReference type="GO" id="GO:0005737">
    <property type="term" value="C:cytoplasm"/>
    <property type="evidence" value="ECO:0007669"/>
    <property type="project" value="TreeGrafter"/>
</dbReference>
<sequence>MPLLKKRPTLQLNCQDDAVIKIRDHIFIGHSRCAENESTLRANNITHVINLAKRDTEYPFRVQTLRVVISDNKDMDILPILPITNAYIECASRQGNVLIHCEKGISRSPAVIAAYLIKKDNMSFEDAYRLLRSKRRCVQINEGFTHQLCCYEKANGDLFRAESIFNKELYSEDDSSNKNEVMSDSSEGLCTPTRPCSFSNPEVYFCPTPKRTIPISITPPFSFPLSCSSCNKLILQRYNLIVNGWKFDEDVNLLSRICTILDTPATNDTQDSNEDRNDDSLYSCLVEVLSENTSFCSSHQHLLKEAIAAFRSNCHEWTLFLEEQKEIISDSVSRGDSPYACPCSASHDNHL</sequence>
<organism evidence="7 8">
    <name type="scientific">Blastocystis sp. subtype 1 (strain ATCC 50177 / NandII)</name>
    <dbReference type="NCBI Taxonomy" id="478820"/>
    <lineage>
        <taxon>Eukaryota</taxon>
        <taxon>Sar</taxon>
        <taxon>Stramenopiles</taxon>
        <taxon>Bigyra</taxon>
        <taxon>Opalozoa</taxon>
        <taxon>Opalinata</taxon>
        <taxon>Blastocystidae</taxon>
        <taxon>Blastocystis</taxon>
    </lineage>
</organism>
<dbReference type="Proteomes" id="UP000078348">
    <property type="component" value="Unassembled WGS sequence"/>
</dbReference>
<comment type="similarity">
    <text evidence="1">Belongs to the protein-tyrosine phosphatase family. Non-receptor class dual specificity subfamily.</text>
</comment>
<dbReference type="GO" id="GO:0033550">
    <property type="term" value="F:MAP kinase tyrosine phosphatase activity"/>
    <property type="evidence" value="ECO:0007669"/>
    <property type="project" value="TreeGrafter"/>
</dbReference>
<dbReference type="Pfam" id="PF00782">
    <property type="entry name" value="DSPc"/>
    <property type="match status" value="1"/>
</dbReference>
<evidence type="ECO:0000313" key="8">
    <source>
        <dbReference type="Proteomes" id="UP000078348"/>
    </source>
</evidence>
<dbReference type="Gene3D" id="3.90.190.10">
    <property type="entry name" value="Protein tyrosine phosphatase superfamily"/>
    <property type="match status" value="1"/>
</dbReference>
<dbReference type="PROSITE" id="PS50056">
    <property type="entry name" value="TYR_PHOSPHATASE_2"/>
    <property type="match status" value="1"/>
</dbReference>
<keyword evidence="4" id="KW-0904">Protein phosphatase</keyword>
<keyword evidence="8" id="KW-1185">Reference proteome</keyword>
<evidence type="ECO:0000259" key="5">
    <source>
        <dbReference type="PROSITE" id="PS50054"/>
    </source>
</evidence>
<dbReference type="STRING" id="478820.A0A196SBR2"/>
<dbReference type="InterPro" id="IPR000387">
    <property type="entry name" value="Tyr_Pase_dom"/>
</dbReference>
<dbReference type="GO" id="GO:0043409">
    <property type="term" value="P:negative regulation of MAPK cascade"/>
    <property type="evidence" value="ECO:0007669"/>
    <property type="project" value="TreeGrafter"/>
</dbReference>
<dbReference type="CDD" id="cd14498">
    <property type="entry name" value="DSP"/>
    <property type="match status" value="1"/>
</dbReference>
<feature type="domain" description="Tyrosine specific protein phosphatases" evidence="6">
    <location>
        <begin position="78"/>
        <end position="135"/>
    </location>
</feature>
<gene>
    <name evidence="7" type="ORF">AV274_4748</name>
</gene>
<evidence type="ECO:0000259" key="6">
    <source>
        <dbReference type="PROSITE" id="PS50056"/>
    </source>
</evidence>
<dbReference type="PROSITE" id="PS50054">
    <property type="entry name" value="TYR_PHOSPHATASE_DUAL"/>
    <property type="match status" value="1"/>
</dbReference>
<dbReference type="InterPro" id="IPR016130">
    <property type="entry name" value="Tyr_Pase_AS"/>
</dbReference>
<dbReference type="EMBL" id="LXWW01000373">
    <property type="protein sequence ID" value="OAO13552.1"/>
    <property type="molecule type" value="Genomic_DNA"/>
</dbReference>
<dbReference type="EC" id="3.1.3.48" evidence="2"/>
<reference evidence="7 8" key="1">
    <citation type="submission" date="2016-05" db="EMBL/GenBank/DDBJ databases">
        <title>Nuclear genome of Blastocystis sp. subtype 1 NandII.</title>
        <authorList>
            <person name="Gentekaki E."/>
            <person name="Curtis B."/>
            <person name="Stairs C."/>
            <person name="Eme L."/>
            <person name="Herman E."/>
            <person name="Klimes V."/>
            <person name="Arias M.C."/>
            <person name="Elias M."/>
            <person name="Hilliou F."/>
            <person name="Klute M."/>
            <person name="Malik S.-B."/>
            <person name="Pightling A."/>
            <person name="Rachubinski R."/>
            <person name="Salas D."/>
            <person name="Schlacht A."/>
            <person name="Suga H."/>
            <person name="Archibald J."/>
            <person name="Ball S.G."/>
            <person name="Clark G."/>
            <person name="Dacks J."/>
            <person name="Van Der Giezen M."/>
            <person name="Tsaousis A."/>
            <person name="Roger A."/>
        </authorList>
    </citation>
    <scope>NUCLEOTIDE SEQUENCE [LARGE SCALE GENOMIC DNA]</scope>
    <source>
        <strain evidence="8">ATCC 50177 / NandII</strain>
    </source>
</reference>
<evidence type="ECO:0000256" key="4">
    <source>
        <dbReference type="ARBA" id="ARBA00022912"/>
    </source>
</evidence>